<dbReference type="RefSeq" id="WP_053069236.1">
    <property type="nucleotide sequence ID" value="NZ_QFVP01000015.1"/>
</dbReference>
<dbReference type="Pfam" id="PF07087">
    <property type="entry name" value="DUF1353"/>
    <property type="match status" value="1"/>
</dbReference>
<dbReference type="InterPro" id="IPR010767">
    <property type="entry name" value="Phage_CGC-2007_Cje0229"/>
</dbReference>
<gene>
    <name evidence="1" type="ORF">DJ535_20470</name>
</gene>
<organism evidence="1 2">
    <name type="scientific">Citrobacter murliniae</name>
    <dbReference type="NCBI Taxonomy" id="67829"/>
    <lineage>
        <taxon>Bacteria</taxon>
        <taxon>Pseudomonadati</taxon>
        <taxon>Pseudomonadota</taxon>
        <taxon>Gammaproteobacteria</taxon>
        <taxon>Enterobacterales</taxon>
        <taxon>Enterobacteriaceae</taxon>
        <taxon>Citrobacter</taxon>
        <taxon>Citrobacter freundii complex</taxon>
    </lineage>
</organism>
<sequence>MSQYGFFEGEVKTCWLTDITPNRNMEILENFSYNDPDGKNWVTQNGSTINGASIPRVFWSVVGSPYIGNYRRASVIHDIACCLVKTRSERKKADKMFYYACLADKCPPSQARVFYVAVRIGAYVDNIGVYSTDSTFDDDFFKPGLSSVEVKNAQLIGVLKDIGTVAYSMPDNSTPEDLDAIIDPKISVYVKTLNDST</sequence>
<name>A0ABY2PQ14_9ENTR</name>
<keyword evidence="2" id="KW-1185">Reference proteome</keyword>
<protein>
    <submittedName>
        <fullName evidence="1">DUF1353 domain-containing protein</fullName>
    </submittedName>
</protein>
<accession>A0ABY2PQ14</accession>
<reference evidence="1 2" key="1">
    <citation type="submission" date="2018-05" db="EMBL/GenBank/DDBJ databases">
        <title>Isolation and genomic analyses of lactose-positive bacteria from faecal samples of preterm neonates.</title>
        <authorList>
            <person name="Chen Y."/>
            <person name="Brook T.C."/>
            <person name="O'Neill I."/>
            <person name="Soe C.Z."/>
            <person name="Hall L.J."/>
            <person name="Hoyles L."/>
        </authorList>
    </citation>
    <scope>NUCLEOTIDE SEQUENCE [LARGE SCALE GENOMIC DNA]</scope>
    <source>
        <strain evidence="1 2">P080C CL</strain>
    </source>
</reference>
<proteinExistence type="predicted"/>
<comment type="caution">
    <text evidence="1">The sequence shown here is derived from an EMBL/GenBank/DDBJ whole genome shotgun (WGS) entry which is preliminary data.</text>
</comment>
<evidence type="ECO:0000313" key="2">
    <source>
        <dbReference type="Proteomes" id="UP000306790"/>
    </source>
</evidence>
<dbReference type="EMBL" id="QFVP01000015">
    <property type="protein sequence ID" value="THE34875.1"/>
    <property type="molecule type" value="Genomic_DNA"/>
</dbReference>
<dbReference type="Proteomes" id="UP000306790">
    <property type="component" value="Unassembled WGS sequence"/>
</dbReference>
<evidence type="ECO:0000313" key="1">
    <source>
        <dbReference type="EMBL" id="THE34875.1"/>
    </source>
</evidence>